<reference evidence="2" key="1">
    <citation type="submission" date="2023-10" db="EMBL/GenBank/DDBJ databases">
        <title>Chromosome-level genome of the transformable northern wattle, Acacia crassicarpa.</title>
        <authorList>
            <person name="Massaro I."/>
            <person name="Sinha N.R."/>
            <person name="Poethig S."/>
            <person name="Leichty A.R."/>
        </authorList>
    </citation>
    <scope>NUCLEOTIDE SEQUENCE</scope>
    <source>
        <strain evidence="2">Acra3RX</strain>
        <tissue evidence="2">Leaf</tissue>
    </source>
</reference>
<name>A0AAE1MSA0_9FABA</name>
<evidence type="ECO:0008006" key="4">
    <source>
        <dbReference type="Google" id="ProtNLM"/>
    </source>
</evidence>
<dbReference type="Pfam" id="PF02458">
    <property type="entry name" value="Transferase"/>
    <property type="match status" value="1"/>
</dbReference>
<comment type="similarity">
    <text evidence="1">Belongs to the plant acyltransferase family.</text>
</comment>
<dbReference type="EMBL" id="JAWXYG010000004">
    <property type="protein sequence ID" value="KAK4274795.1"/>
    <property type="molecule type" value="Genomic_DNA"/>
</dbReference>
<dbReference type="PANTHER" id="PTHR31642">
    <property type="entry name" value="TRICHOTHECENE 3-O-ACETYLTRANSFERASE"/>
    <property type="match status" value="1"/>
</dbReference>
<accession>A0AAE1MSA0</accession>
<keyword evidence="3" id="KW-1185">Reference proteome</keyword>
<dbReference type="Gene3D" id="3.30.559.10">
    <property type="entry name" value="Chloramphenicol acetyltransferase-like domain"/>
    <property type="match status" value="2"/>
</dbReference>
<dbReference type="GO" id="GO:0016747">
    <property type="term" value="F:acyltransferase activity, transferring groups other than amino-acyl groups"/>
    <property type="evidence" value="ECO:0007669"/>
    <property type="project" value="TreeGrafter"/>
</dbReference>
<evidence type="ECO:0000256" key="1">
    <source>
        <dbReference type="ARBA" id="ARBA00009861"/>
    </source>
</evidence>
<sequence length="459" mass="51403">MLKSKSIDLPDCLYSSPPIVIRPGTATPNHSLYLSNLDDQKFLRFSIKYCYMFSKSVSFDALKLSLSRVLVDYYPLAGRLRAVDEQQRKLHVDCNAEGAIFVEAFMPITANELLESSNVPNKSWKKLLYKFEAHSFLDVPPLIVQVTSLRCGGMVVCAAINHCICDGIGTSQFLNSWAHLTTSLTCELPIIPFHSRNFLMPRNPPQVKFCHSGYIKTNNSSSPPSSQVDLVKWLQSQHLVATCFTLTSSHLLHLKKQCVVRCTTFEALASHTWRSWVRSLDLSPTLNVKLLFSVNVRKKLNPEIPQGYYGNGFVLGCVESTVEELLNAGLDNGVKLVQQGKAKLDDEHVRSMIDLLEDKTVKTDLSASLVISQWSKLGLEEVDFGGGKALQMGPLTSDIYCYFLPVTGDSEAVRVMVSVPEDVAEKFEFYMKEYITSGKKEGNEHIHHNGYHPQQNGFI</sequence>
<dbReference type="Proteomes" id="UP001293593">
    <property type="component" value="Unassembled WGS sequence"/>
</dbReference>
<gene>
    <name evidence="2" type="ORF">QN277_017970</name>
</gene>
<dbReference type="AlphaFoldDB" id="A0AAE1MSA0"/>
<protein>
    <recommendedName>
        <fullName evidence="4">Omega-hydroxypalmitate O-feruloyl transferase</fullName>
    </recommendedName>
</protein>
<dbReference type="InterPro" id="IPR023213">
    <property type="entry name" value="CAT-like_dom_sf"/>
</dbReference>
<comment type="caution">
    <text evidence="2">The sequence shown here is derived from an EMBL/GenBank/DDBJ whole genome shotgun (WGS) entry which is preliminary data.</text>
</comment>
<organism evidence="2 3">
    <name type="scientific">Acacia crassicarpa</name>
    <name type="common">northern wattle</name>
    <dbReference type="NCBI Taxonomy" id="499986"/>
    <lineage>
        <taxon>Eukaryota</taxon>
        <taxon>Viridiplantae</taxon>
        <taxon>Streptophyta</taxon>
        <taxon>Embryophyta</taxon>
        <taxon>Tracheophyta</taxon>
        <taxon>Spermatophyta</taxon>
        <taxon>Magnoliopsida</taxon>
        <taxon>eudicotyledons</taxon>
        <taxon>Gunneridae</taxon>
        <taxon>Pentapetalae</taxon>
        <taxon>rosids</taxon>
        <taxon>fabids</taxon>
        <taxon>Fabales</taxon>
        <taxon>Fabaceae</taxon>
        <taxon>Caesalpinioideae</taxon>
        <taxon>mimosoid clade</taxon>
        <taxon>Acacieae</taxon>
        <taxon>Acacia</taxon>
    </lineage>
</organism>
<dbReference type="InterPro" id="IPR050317">
    <property type="entry name" value="Plant_Fungal_Acyltransferase"/>
</dbReference>
<proteinExistence type="inferred from homology"/>
<evidence type="ECO:0000313" key="3">
    <source>
        <dbReference type="Proteomes" id="UP001293593"/>
    </source>
</evidence>
<evidence type="ECO:0000313" key="2">
    <source>
        <dbReference type="EMBL" id="KAK4274795.1"/>
    </source>
</evidence>
<dbReference type="PANTHER" id="PTHR31642:SF5">
    <property type="entry name" value="OS01G0104900 PROTEIN"/>
    <property type="match status" value="1"/>
</dbReference>